<evidence type="ECO:0000313" key="1">
    <source>
        <dbReference type="EMBL" id="EXJ81800.1"/>
    </source>
</evidence>
<dbReference type="SUPFAM" id="SSF53335">
    <property type="entry name" value="S-adenosyl-L-methionine-dependent methyltransferases"/>
    <property type="match status" value="1"/>
</dbReference>
<dbReference type="PANTHER" id="PTHR43591:SF24">
    <property type="entry name" value="2-METHOXY-6-POLYPRENYL-1,4-BENZOQUINOL METHYLASE, MITOCHONDRIAL"/>
    <property type="match status" value="1"/>
</dbReference>
<dbReference type="CDD" id="cd02440">
    <property type="entry name" value="AdoMet_MTases"/>
    <property type="match status" value="1"/>
</dbReference>
<sequence>MADETTGNALEVEVDDSDARSFASDSGYSDTVCSTESIRSSIFDYEVQHGRTYHAYHSGKYIMPNDEGEQERLDLHYHALRLSIDNQITHAPVVNPHGILDMGTGTGIWAMDAADAYPEAEVVGIDLSPIQPNWVPPNLQFEVADVDEPWGFGEDRFDLVHTRIMNGFGVSSWPHFYQEAFSCLRPGGWVENQEFDCQIVSDDGSIPENSTMTEWARLWNRACEMIGKTGRCDPHGLKCQMEEAGFVNTRIMAYKMPIGPWPKDPMLKDAGRFGLVALHAGVYGMSVRLFLDVLGWSEERLQAFLADFRRELARKSIHAYWPTYIVLGQKPAVPDG</sequence>
<dbReference type="eggNOG" id="ENOG502S6PS">
    <property type="taxonomic scope" value="Eukaryota"/>
</dbReference>
<dbReference type="STRING" id="1182541.W9XWR3"/>
<dbReference type="Pfam" id="PF13489">
    <property type="entry name" value="Methyltransf_23"/>
    <property type="match status" value="1"/>
</dbReference>
<evidence type="ECO:0008006" key="3">
    <source>
        <dbReference type="Google" id="ProtNLM"/>
    </source>
</evidence>
<dbReference type="Proteomes" id="UP000019484">
    <property type="component" value="Unassembled WGS sequence"/>
</dbReference>
<dbReference type="EMBL" id="AMWN01000007">
    <property type="protein sequence ID" value="EXJ81800.1"/>
    <property type="molecule type" value="Genomic_DNA"/>
</dbReference>
<gene>
    <name evidence="1" type="ORF">A1O1_07865</name>
</gene>
<reference evidence="1 2" key="1">
    <citation type="submission" date="2013-03" db="EMBL/GenBank/DDBJ databases">
        <title>The Genome Sequence of Capronia coronata CBS 617.96.</title>
        <authorList>
            <consortium name="The Broad Institute Genomics Platform"/>
            <person name="Cuomo C."/>
            <person name="de Hoog S."/>
            <person name="Gorbushina A."/>
            <person name="Walker B."/>
            <person name="Young S.K."/>
            <person name="Zeng Q."/>
            <person name="Gargeya S."/>
            <person name="Fitzgerald M."/>
            <person name="Haas B."/>
            <person name="Abouelleil A."/>
            <person name="Allen A.W."/>
            <person name="Alvarado L."/>
            <person name="Arachchi H.M."/>
            <person name="Berlin A.M."/>
            <person name="Chapman S.B."/>
            <person name="Gainer-Dewar J."/>
            <person name="Goldberg J."/>
            <person name="Griggs A."/>
            <person name="Gujja S."/>
            <person name="Hansen M."/>
            <person name="Howarth C."/>
            <person name="Imamovic A."/>
            <person name="Ireland A."/>
            <person name="Larimer J."/>
            <person name="McCowan C."/>
            <person name="Murphy C."/>
            <person name="Pearson M."/>
            <person name="Poon T.W."/>
            <person name="Priest M."/>
            <person name="Roberts A."/>
            <person name="Saif S."/>
            <person name="Shea T."/>
            <person name="Sisk P."/>
            <person name="Sykes S."/>
            <person name="Wortman J."/>
            <person name="Nusbaum C."/>
            <person name="Birren B."/>
        </authorList>
    </citation>
    <scope>NUCLEOTIDE SEQUENCE [LARGE SCALE GENOMIC DNA]</scope>
    <source>
        <strain evidence="1 2">CBS 617.96</strain>
    </source>
</reference>
<evidence type="ECO:0000313" key="2">
    <source>
        <dbReference type="Proteomes" id="UP000019484"/>
    </source>
</evidence>
<comment type="caution">
    <text evidence="1">The sequence shown here is derived from an EMBL/GenBank/DDBJ whole genome shotgun (WGS) entry which is preliminary data.</text>
</comment>
<organism evidence="1 2">
    <name type="scientific">Capronia coronata CBS 617.96</name>
    <dbReference type="NCBI Taxonomy" id="1182541"/>
    <lineage>
        <taxon>Eukaryota</taxon>
        <taxon>Fungi</taxon>
        <taxon>Dikarya</taxon>
        <taxon>Ascomycota</taxon>
        <taxon>Pezizomycotina</taxon>
        <taxon>Eurotiomycetes</taxon>
        <taxon>Chaetothyriomycetidae</taxon>
        <taxon>Chaetothyriales</taxon>
        <taxon>Herpotrichiellaceae</taxon>
        <taxon>Capronia</taxon>
    </lineage>
</organism>
<accession>W9XWR3</accession>
<dbReference type="GeneID" id="19162720"/>
<dbReference type="RefSeq" id="XP_007726921.1">
    <property type="nucleotide sequence ID" value="XM_007728731.1"/>
</dbReference>
<dbReference type="OrthoDB" id="2013972at2759"/>
<dbReference type="GO" id="GO:0008168">
    <property type="term" value="F:methyltransferase activity"/>
    <property type="evidence" value="ECO:0007669"/>
    <property type="project" value="TreeGrafter"/>
</dbReference>
<name>W9XWR3_9EURO</name>
<dbReference type="InterPro" id="IPR029063">
    <property type="entry name" value="SAM-dependent_MTases_sf"/>
</dbReference>
<keyword evidence="2" id="KW-1185">Reference proteome</keyword>
<dbReference type="HOGENOM" id="CLU_010595_1_0_1"/>
<proteinExistence type="predicted"/>
<dbReference type="AlphaFoldDB" id="W9XWR3"/>
<dbReference type="Gene3D" id="3.40.50.150">
    <property type="entry name" value="Vaccinia Virus protein VP39"/>
    <property type="match status" value="1"/>
</dbReference>
<protein>
    <recommendedName>
        <fullName evidence="3">Methyltransferase domain-containing protein</fullName>
    </recommendedName>
</protein>
<dbReference type="PANTHER" id="PTHR43591">
    <property type="entry name" value="METHYLTRANSFERASE"/>
    <property type="match status" value="1"/>
</dbReference>